<proteinExistence type="predicted"/>
<dbReference type="SUPFAM" id="SSF46785">
    <property type="entry name" value="Winged helix' DNA-binding domain"/>
    <property type="match status" value="1"/>
</dbReference>
<dbReference type="InterPro" id="IPR036390">
    <property type="entry name" value="WH_DNA-bd_sf"/>
</dbReference>
<evidence type="ECO:0000313" key="2">
    <source>
        <dbReference type="EMBL" id="MBB4138840.1"/>
    </source>
</evidence>
<dbReference type="AlphaFoldDB" id="A0AA40SMI6"/>
<dbReference type="Pfam" id="PF01047">
    <property type="entry name" value="MarR"/>
    <property type="match status" value="1"/>
</dbReference>
<sequence length="146" mass="15930">MPRSEELLQLMIAAHALTRVAALDTRTETPAAQWRSLTLLRDHGPQRVGDLARLSRISQPGMTRLAGQLADAGLIERTSDATDSRVAILTVTPAGLSALDAWHDELRSALAPRFADLTDQEWATLNSAADILTRKTGVEAPERKIR</sequence>
<reference evidence="2 3" key="1">
    <citation type="submission" date="2020-08" db="EMBL/GenBank/DDBJ databases">
        <title>Sequencing the genomes of 1000 actinobacteria strains.</title>
        <authorList>
            <person name="Klenk H.-P."/>
        </authorList>
    </citation>
    <scope>NUCLEOTIDE SEQUENCE [LARGE SCALE GENOMIC DNA]</scope>
    <source>
        <strain evidence="2 3">DSM 19600</strain>
    </source>
</reference>
<dbReference type="GO" id="GO:0003700">
    <property type="term" value="F:DNA-binding transcription factor activity"/>
    <property type="evidence" value="ECO:0007669"/>
    <property type="project" value="InterPro"/>
</dbReference>
<keyword evidence="3" id="KW-1185">Reference proteome</keyword>
<gene>
    <name evidence="2" type="ORF">BKA10_000634</name>
</gene>
<feature type="domain" description="HTH marR-type" evidence="1">
    <location>
        <begin position="4"/>
        <end position="134"/>
    </location>
</feature>
<dbReference type="InterPro" id="IPR000835">
    <property type="entry name" value="HTH_MarR-typ"/>
</dbReference>
<dbReference type="Gene3D" id="1.10.10.10">
    <property type="entry name" value="Winged helix-like DNA-binding domain superfamily/Winged helix DNA-binding domain"/>
    <property type="match status" value="1"/>
</dbReference>
<keyword evidence="2" id="KW-0238">DNA-binding</keyword>
<dbReference type="PANTHER" id="PTHR39515">
    <property type="entry name" value="CONSERVED PROTEIN"/>
    <property type="match status" value="1"/>
</dbReference>
<dbReference type="PROSITE" id="PS50995">
    <property type="entry name" value="HTH_MARR_2"/>
    <property type="match status" value="1"/>
</dbReference>
<dbReference type="EMBL" id="JACIFH010000001">
    <property type="protein sequence ID" value="MBB4138840.1"/>
    <property type="molecule type" value="Genomic_DNA"/>
</dbReference>
<protein>
    <submittedName>
        <fullName evidence="2">DNA-binding MarR family transcriptional regulator</fullName>
    </submittedName>
</protein>
<name>A0AA40SMI6_9MICO</name>
<comment type="caution">
    <text evidence="2">The sequence shown here is derived from an EMBL/GenBank/DDBJ whole genome shotgun (WGS) entry which is preliminary data.</text>
</comment>
<dbReference type="RefSeq" id="WP_183498567.1">
    <property type="nucleotide sequence ID" value="NZ_BAABCO010000003.1"/>
</dbReference>
<dbReference type="Proteomes" id="UP000549113">
    <property type="component" value="Unassembled WGS sequence"/>
</dbReference>
<dbReference type="InterPro" id="IPR052526">
    <property type="entry name" value="HTH-type_Bedaq_tolerance"/>
</dbReference>
<dbReference type="GO" id="GO:0003677">
    <property type="term" value="F:DNA binding"/>
    <property type="evidence" value="ECO:0007669"/>
    <property type="project" value="UniProtKB-KW"/>
</dbReference>
<dbReference type="PANTHER" id="PTHR39515:SF2">
    <property type="entry name" value="HTH-TYPE TRANSCRIPTIONAL REGULATOR RV0880"/>
    <property type="match status" value="1"/>
</dbReference>
<dbReference type="SMART" id="SM00347">
    <property type="entry name" value="HTH_MARR"/>
    <property type="match status" value="1"/>
</dbReference>
<evidence type="ECO:0000313" key="3">
    <source>
        <dbReference type="Proteomes" id="UP000549113"/>
    </source>
</evidence>
<organism evidence="2 3">
    <name type="scientific">Microbacterium invictum</name>
    <dbReference type="NCBI Taxonomy" id="515415"/>
    <lineage>
        <taxon>Bacteria</taxon>
        <taxon>Bacillati</taxon>
        <taxon>Actinomycetota</taxon>
        <taxon>Actinomycetes</taxon>
        <taxon>Micrococcales</taxon>
        <taxon>Microbacteriaceae</taxon>
        <taxon>Microbacterium</taxon>
    </lineage>
</organism>
<accession>A0AA40SMI6</accession>
<dbReference type="InterPro" id="IPR036388">
    <property type="entry name" value="WH-like_DNA-bd_sf"/>
</dbReference>
<evidence type="ECO:0000259" key="1">
    <source>
        <dbReference type="PROSITE" id="PS50995"/>
    </source>
</evidence>